<evidence type="ECO:0000256" key="6">
    <source>
        <dbReference type="ARBA" id="ARBA00023170"/>
    </source>
</evidence>
<dbReference type="PANTHER" id="PTHR24243:SF233">
    <property type="entry name" value="THYROTROPIN-RELEASING HORMONE RECEPTOR"/>
    <property type="match status" value="1"/>
</dbReference>
<dbReference type="PRINTS" id="PR00237">
    <property type="entry name" value="GPCRRHODOPSN"/>
</dbReference>
<feature type="transmembrane region" description="Helical" evidence="10">
    <location>
        <begin position="415"/>
        <end position="440"/>
    </location>
</feature>
<name>A0A8B7YYC9_ACAPL</name>
<feature type="transmembrane region" description="Helical" evidence="10">
    <location>
        <begin position="176"/>
        <end position="196"/>
    </location>
</feature>
<evidence type="ECO:0000256" key="3">
    <source>
        <dbReference type="ARBA" id="ARBA00022989"/>
    </source>
</evidence>
<evidence type="ECO:0000256" key="1">
    <source>
        <dbReference type="ARBA" id="ARBA00004141"/>
    </source>
</evidence>
<feature type="transmembrane region" description="Helical" evidence="10">
    <location>
        <begin position="130"/>
        <end position="155"/>
    </location>
</feature>
<comment type="similarity">
    <text evidence="8">Belongs to the G-protein coupled receptor 1 family.</text>
</comment>
<dbReference type="Pfam" id="PF00001">
    <property type="entry name" value="7tm_1"/>
    <property type="match status" value="1"/>
</dbReference>
<sequence>MENSTWTSEMHSGYTTLASSSTSSNQTFTGYSFLDDNGTAGPTEEEPMCFQSELPSAMVVVITVAYAVISFFGVTGNALVAIVIWNNVDMRSSTNYFLVNLSLADLMVMLVCMPPSLLELYFPGWVLGEFMCYLVTTMDSATAHASILTLLAIAVERYYVICMPFKANYTCTSRRTLAICCVAWLVAFLSSIPSVLMTRYVPCQNPTTGDQAGECTGYAKTRLEEAFIAIIFCLFFVIPCWFMTAIYCIIAKTLRMHDNYMAAIRKKESLQAPASSSDLGSRDGRVVELASMPRRDSVEYLMEGNHVAGSPDSRVRCSQSEEPLTVATVQREANHNTSLRPASSGRQHQASSNSSCQSMANAATRQAHRRVVFMLASVVAVFFVCWFPMRIVMMWQVFAPMESVKAWLVNNHHTFTVMLAGFRILIYINSAINPILYNLISTKFRAAFRSVICCEDARRSRSKSTRLRDTSLQNISTGNTCTCLLGLNNFVMRNTVKFISTARKPLPIWYNYELRNTVIERSHRQIRHVYNPRTVELS</sequence>
<dbReference type="Proteomes" id="UP000694845">
    <property type="component" value="Unplaced"/>
</dbReference>
<feature type="transmembrane region" description="Helical" evidence="10">
    <location>
        <begin position="57"/>
        <end position="85"/>
    </location>
</feature>
<feature type="compositionally biased region" description="Polar residues" evidence="9">
    <location>
        <begin position="335"/>
        <end position="357"/>
    </location>
</feature>
<dbReference type="SUPFAM" id="SSF81321">
    <property type="entry name" value="Family A G protein-coupled receptor-like"/>
    <property type="match status" value="1"/>
</dbReference>
<dbReference type="SMART" id="SM01381">
    <property type="entry name" value="7TM_GPCR_Srsx"/>
    <property type="match status" value="1"/>
</dbReference>
<dbReference type="GO" id="GO:0005886">
    <property type="term" value="C:plasma membrane"/>
    <property type="evidence" value="ECO:0007669"/>
    <property type="project" value="TreeGrafter"/>
</dbReference>
<proteinExistence type="inferred from homology"/>
<feature type="transmembrane region" description="Helical" evidence="10">
    <location>
        <begin position="97"/>
        <end position="118"/>
    </location>
</feature>
<organism evidence="12 13">
    <name type="scientific">Acanthaster planci</name>
    <name type="common">Crown-of-thorns starfish</name>
    <dbReference type="NCBI Taxonomy" id="133434"/>
    <lineage>
        <taxon>Eukaryota</taxon>
        <taxon>Metazoa</taxon>
        <taxon>Echinodermata</taxon>
        <taxon>Eleutherozoa</taxon>
        <taxon>Asterozoa</taxon>
        <taxon>Asteroidea</taxon>
        <taxon>Valvatacea</taxon>
        <taxon>Valvatida</taxon>
        <taxon>Acanthasteridae</taxon>
        <taxon>Acanthaster</taxon>
    </lineage>
</organism>
<evidence type="ECO:0000259" key="11">
    <source>
        <dbReference type="PROSITE" id="PS50262"/>
    </source>
</evidence>
<dbReference type="PROSITE" id="PS50262">
    <property type="entry name" value="G_PROTEIN_RECEP_F1_2"/>
    <property type="match status" value="1"/>
</dbReference>
<reference evidence="13" key="1">
    <citation type="submission" date="2025-08" db="UniProtKB">
        <authorList>
            <consortium name="RefSeq"/>
        </authorList>
    </citation>
    <scope>IDENTIFICATION</scope>
</reference>
<dbReference type="PROSITE" id="PS00237">
    <property type="entry name" value="G_PROTEIN_RECEP_F1_1"/>
    <property type="match status" value="1"/>
</dbReference>
<feature type="transmembrane region" description="Helical" evidence="10">
    <location>
        <begin position="371"/>
        <end position="395"/>
    </location>
</feature>
<dbReference type="Gene3D" id="1.20.1070.10">
    <property type="entry name" value="Rhodopsin 7-helix transmembrane proteins"/>
    <property type="match status" value="1"/>
</dbReference>
<keyword evidence="12" id="KW-1185">Reference proteome</keyword>
<dbReference type="InterPro" id="IPR000276">
    <property type="entry name" value="GPCR_Rhodpsn"/>
</dbReference>
<keyword evidence="4 8" id="KW-0297">G-protein coupled receptor</keyword>
<evidence type="ECO:0000256" key="4">
    <source>
        <dbReference type="ARBA" id="ARBA00023040"/>
    </source>
</evidence>
<dbReference type="KEGG" id="aplc:110983415"/>
<comment type="subcellular location">
    <subcellularLocation>
        <location evidence="1">Membrane</location>
        <topology evidence="1">Multi-pass membrane protein</topology>
    </subcellularLocation>
</comment>
<dbReference type="RefSeq" id="XP_022098348.1">
    <property type="nucleotide sequence ID" value="XM_022242656.1"/>
</dbReference>
<evidence type="ECO:0000256" key="9">
    <source>
        <dbReference type="SAM" id="MobiDB-lite"/>
    </source>
</evidence>
<dbReference type="GeneID" id="110983415"/>
<evidence type="ECO:0000313" key="12">
    <source>
        <dbReference type="Proteomes" id="UP000694845"/>
    </source>
</evidence>
<feature type="transmembrane region" description="Helical" evidence="10">
    <location>
        <begin position="226"/>
        <end position="250"/>
    </location>
</feature>
<evidence type="ECO:0000313" key="13">
    <source>
        <dbReference type="RefSeq" id="XP_022098348.1"/>
    </source>
</evidence>
<protein>
    <submittedName>
        <fullName evidence="13">Allatostatin-A receptor-like isoform X1</fullName>
    </submittedName>
</protein>
<keyword evidence="5 10" id="KW-0472">Membrane</keyword>
<dbReference type="AlphaFoldDB" id="A0A8B7YYC9"/>
<dbReference type="InterPro" id="IPR017452">
    <property type="entry name" value="GPCR_Rhodpsn_7TM"/>
</dbReference>
<evidence type="ECO:0000256" key="7">
    <source>
        <dbReference type="ARBA" id="ARBA00023224"/>
    </source>
</evidence>
<evidence type="ECO:0000256" key="5">
    <source>
        <dbReference type="ARBA" id="ARBA00023136"/>
    </source>
</evidence>
<keyword evidence="3 10" id="KW-1133">Transmembrane helix</keyword>
<dbReference type="GO" id="GO:0004930">
    <property type="term" value="F:G protein-coupled receptor activity"/>
    <property type="evidence" value="ECO:0007669"/>
    <property type="project" value="UniProtKB-KW"/>
</dbReference>
<dbReference type="PANTHER" id="PTHR24243">
    <property type="entry name" value="G-PROTEIN COUPLED RECEPTOR"/>
    <property type="match status" value="1"/>
</dbReference>
<evidence type="ECO:0000256" key="10">
    <source>
        <dbReference type="SAM" id="Phobius"/>
    </source>
</evidence>
<gene>
    <name evidence="13" type="primary">LOC110983415</name>
</gene>
<feature type="domain" description="G-protein coupled receptors family 1 profile" evidence="11">
    <location>
        <begin position="76"/>
        <end position="437"/>
    </location>
</feature>
<keyword evidence="2 8" id="KW-0812">Transmembrane</keyword>
<keyword evidence="7 8" id="KW-0807">Transducer</keyword>
<evidence type="ECO:0000256" key="8">
    <source>
        <dbReference type="RuleBase" id="RU000688"/>
    </source>
</evidence>
<accession>A0A8B7YYC9</accession>
<feature type="region of interest" description="Disordered" evidence="9">
    <location>
        <begin position="326"/>
        <end position="357"/>
    </location>
</feature>
<evidence type="ECO:0000256" key="2">
    <source>
        <dbReference type="ARBA" id="ARBA00022692"/>
    </source>
</evidence>
<keyword evidence="6 8" id="KW-0675">Receptor</keyword>
<dbReference type="OrthoDB" id="10036964at2759"/>